<dbReference type="GO" id="GO:0008483">
    <property type="term" value="F:transaminase activity"/>
    <property type="evidence" value="ECO:0007669"/>
    <property type="project" value="UniProtKB-KW"/>
</dbReference>
<protein>
    <submittedName>
        <fullName evidence="5">Aminotransferase class III family protein</fullName>
    </submittedName>
</protein>
<dbReference type="Proteomes" id="UP000009084">
    <property type="component" value="Unassembled WGS sequence"/>
</dbReference>
<evidence type="ECO:0000313" key="6">
    <source>
        <dbReference type="Proteomes" id="UP000009084"/>
    </source>
</evidence>
<keyword evidence="2 3" id="KW-0663">Pyridoxal phosphate</keyword>
<dbReference type="InterPro" id="IPR015421">
    <property type="entry name" value="PyrdxlP-dep_Trfase_major"/>
</dbReference>
<feature type="compositionally biased region" description="Acidic residues" evidence="4">
    <location>
        <begin position="379"/>
        <end position="388"/>
    </location>
</feature>
<accession>C5PEX1</accession>
<dbReference type="InterPro" id="IPR015424">
    <property type="entry name" value="PyrdxlP-dep_Trfase"/>
</dbReference>
<dbReference type="SUPFAM" id="SSF53383">
    <property type="entry name" value="PLP-dependent transferases"/>
    <property type="match status" value="1"/>
</dbReference>
<dbReference type="Pfam" id="PF00202">
    <property type="entry name" value="Aminotran_3"/>
    <property type="match status" value="1"/>
</dbReference>
<dbReference type="AlphaFoldDB" id="C5PEX1"/>
<comment type="similarity">
    <text evidence="3">Belongs to the class-III pyridoxal-phosphate-dependent aminotransferase family.</text>
</comment>
<feature type="compositionally biased region" description="Polar residues" evidence="4">
    <location>
        <begin position="397"/>
        <end position="406"/>
    </location>
</feature>
<dbReference type="VEuPathDB" id="FungiDB:CPC735_045590"/>
<evidence type="ECO:0000256" key="2">
    <source>
        <dbReference type="ARBA" id="ARBA00022898"/>
    </source>
</evidence>
<keyword evidence="5" id="KW-0032">Aminotransferase</keyword>
<name>C5PEX1_COCP7</name>
<organism evidence="5 6">
    <name type="scientific">Coccidioides posadasii (strain C735)</name>
    <name type="common">Valley fever fungus</name>
    <dbReference type="NCBI Taxonomy" id="222929"/>
    <lineage>
        <taxon>Eukaryota</taxon>
        <taxon>Fungi</taxon>
        <taxon>Dikarya</taxon>
        <taxon>Ascomycota</taxon>
        <taxon>Pezizomycotina</taxon>
        <taxon>Eurotiomycetes</taxon>
        <taxon>Eurotiomycetidae</taxon>
        <taxon>Onygenales</taxon>
        <taxon>Onygenaceae</taxon>
        <taxon>Coccidioides</taxon>
    </lineage>
</organism>
<dbReference type="PANTHER" id="PTHR43713">
    <property type="entry name" value="GLUTAMATE-1-SEMIALDEHYDE 2,1-AMINOMUTASE"/>
    <property type="match status" value="1"/>
</dbReference>
<dbReference type="PANTHER" id="PTHR43713:SF3">
    <property type="entry name" value="GLUTAMATE-1-SEMIALDEHYDE 2,1-AMINOMUTASE 1, CHLOROPLASTIC-RELATED"/>
    <property type="match status" value="1"/>
</dbReference>
<dbReference type="EMBL" id="ACFW01000049">
    <property type="protein sequence ID" value="EER23189.1"/>
    <property type="molecule type" value="Genomic_DNA"/>
</dbReference>
<sequence>MAPSQSLQAALSSVQEAFVKQNPQSNQAHKEACRYFPGGNTRSVLYTTPFPLSFQSGHGSTLTSVDGDTYTDFLGEYSAGIFGHSNPQIAEALAGVLSRGWNFGGVNSHEAILARKVCERFNLDMVRFTNSGTEANMMALAAALAFSARKHPGCPEPKSIVVFSNAYHGSTLSFPNTLVDEIRRGHDVSHLTPNLPHNFLIAPWNNPAETTELLATRPRGSIAAILVEPLQGAGGCRPASAQFLKTLRALADQKSALLIVDEVMTSRLAPGGLAQEWALRPDLITLGKWIGGGMSFGAFGGRRDVLQLFDPRTTKVPLGHAGTFNNNVLSMAAGCAGLDVYSAQRVARLNELGSTLKARLHALLADASLCEPPANRTDNDDDDDDDDDYAQRYPLETDSNSDSNDVPPTPPPGRMYISGYGSVLSIRFSGPDATTCHQLFFHHMLEEKIYLAARGYMALSLELSRADIEHFIAAVQRFVTKNFTRPQSPLVDGSK</sequence>
<comment type="caution">
    <text evidence="5">The sequence shown here is derived from an EMBL/GenBank/DDBJ whole genome shotgun (WGS) entry which is preliminary data.</text>
</comment>
<evidence type="ECO:0000256" key="1">
    <source>
        <dbReference type="ARBA" id="ARBA00001933"/>
    </source>
</evidence>
<keyword evidence="5" id="KW-0808">Transferase</keyword>
<evidence type="ECO:0000313" key="5">
    <source>
        <dbReference type="EMBL" id="EER23189.1"/>
    </source>
</evidence>
<dbReference type="KEGG" id="cpw:9690804"/>
<evidence type="ECO:0000256" key="3">
    <source>
        <dbReference type="RuleBase" id="RU003560"/>
    </source>
</evidence>
<dbReference type="InterPro" id="IPR015422">
    <property type="entry name" value="PyrdxlP-dep_Trfase_small"/>
</dbReference>
<dbReference type="Gene3D" id="3.40.640.10">
    <property type="entry name" value="Type I PLP-dependent aspartate aminotransferase-like (Major domain)"/>
    <property type="match status" value="1"/>
</dbReference>
<dbReference type="HOGENOM" id="CLU_016922_1_2_1"/>
<dbReference type="GO" id="GO:0030170">
    <property type="term" value="F:pyridoxal phosphate binding"/>
    <property type="evidence" value="ECO:0007669"/>
    <property type="project" value="InterPro"/>
</dbReference>
<comment type="cofactor">
    <cofactor evidence="1">
        <name>pyridoxal 5'-phosphate</name>
        <dbReference type="ChEBI" id="CHEBI:597326"/>
    </cofactor>
</comment>
<dbReference type="Gene3D" id="3.90.1150.10">
    <property type="entry name" value="Aspartate Aminotransferase, domain 1"/>
    <property type="match status" value="2"/>
</dbReference>
<reference evidence="5 6" key="1">
    <citation type="journal article" date="2009" name="Genome Res.">
        <title>Comparative genomic analyses of the human fungal pathogens Coccidioides and their relatives.</title>
        <authorList>
            <person name="Sharpton T.J."/>
            <person name="Stajich J.E."/>
            <person name="Rounsley S.D."/>
            <person name="Gardner M.J."/>
            <person name="Wortman J.R."/>
            <person name="Jordar V.S."/>
            <person name="Maiti R."/>
            <person name="Kodira C.D."/>
            <person name="Neafsey D.E."/>
            <person name="Zeng Q."/>
            <person name="Hung C.-Y."/>
            <person name="McMahan C."/>
            <person name="Muszewska A."/>
            <person name="Grynberg M."/>
            <person name="Mandel M.A."/>
            <person name="Kellner E.M."/>
            <person name="Barker B.M."/>
            <person name="Galgiani J.N."/>
            <person name="Orbach M.J."/>
            <person name="Kirkland T.N."/>
            <person name="Cole G.T."/>
            <person name="Henn M.R."/>
            <person name="Birren B.W."/>
            <person name="Taylor J.W."/>
        </authorList>
    </citation>
    <scope>NUCLEOTIDE SEQUENCE [LARGE SCALE GENOMIC DNA]</scope>
    <source>
        <strain evidence="6">C735</strain>
    </source>
</reference>
<gene>
    <name evidence="5" type="ORF">CPC735_045590</name>
</gene>
<feature type="region of interest" description="Disordered" evidence="4">
    <location>
        <begin position="371"/>
        <end position="414"/>
    </location>
</feature>
<evidence type="ECO:0000256" key="4">
    <source>
        <dbReference type="SAM" id="MobiDB-lite"/>
    </source>
</evidence>
<proteinExistence type="inferred from homology"/>
<dbReference type="OrthoDB" id="425114at2759"/>
<dbReference type="InterPro" id="IPR005814">
    <property type="entry name" value="Aminotrans_3"/>
</dbReference>